<organism evidence="2 3">
    <name type="scientific">Ralstonia soli</name>
    <dbReference type="NCBI Taxonomy" id="2953896"/>
    <lineage>
        <taxon>Bacteria</taxon>
        <taxon>Pseudomonadati</taxon>
        <taxon>Pseudomonadota</taxon>
        <taxon>Betaproteobacteria</taxon>
        <taxon>Burkholderiales</taxon>
        <taxon>Burkholderiaceae</taxon>
        <taxon>Ralstonia</taxon>
    </lineage>
</organism>
<keyword evidence="3" id="KW-1185">Reference proteome</keyword>
<dbReference type="InterPro" id="IPR035959">
    <property type="entry name" value="RutC-like_sf"/>
</dbReference>
<proteinExistence type="inferred from homology"/>
<protein>
    <submittedName>
        <fullName evidence="2">RidA family protein</fullName>
    </submittedName>
</protein>
<dbReference type="SUPFAM" id="SSF55298">
    <property type="entry name" value="YjgF-like"/>
    <property type="match status" value="1"/>
</dbReference>
<evidence type="ECO:0000256" key="1">
    <source>
        <dbReference type="ARBA" id="ARBA00010552"/>
    </source>
</evidence>
<dbReference type="Gene3D" id="3.30.1330.40">
    <property type="entry name" value="RutC-like"/>
    <property type="match status" value="1"/>
</dbReference>
<reference evidence="2" key="2">
    <citation type="journal article" date="2023" name="Front. Microbiol.">
        <title>Ralstonia chuxiongensis sp. nov., Ralstonia mojiangensis sp. nov., and Ralstonia soli sp. nov., isolated from tobacco fields, are three novel species in the family Burkholderiaceae.</title>
        <authorList>
            <person name="Lu C.H."/>
            <person name="Zhang Y.Y."/>
            <person name="Jiang N."/>
            <person name="Chen W."/>
            <person name="Shao X."/>
            <person name="Zhao Z.M."/>
            <person name="Lu W.L."/>
            <person name="Hu X."/>
            <person name="Xi Y.X."/>
            <person name="Zou S.Y."/>
            <person name="Wei Q.J."/>
            <person name="Lin Z.L."/>
            <person name="Gong L."/>
            <person name="Gai X.T."/>
            <person name="Zhang L.Q."/>
            <person name="Li J.Y."/>
            <person name="Jin Y."/>
            <person name="Xia Z.Y."/>
        </authorList>
    </citation>
    <scope>NUCLEOTIDE SEQUENCE</scope>
    <source>
        <strain evidence="2">21MJYT02-11</strain>
    </source>
</reference>
<reference evidence="2" key="1">
    <citation type="submission" date="2022-06" db="EMBL/GenBank/DDBJ databases">
        <authorList>
            <person name="Lu C.-H."/>
        </authorList>
    </citation>
    <scope>NUCLEOTIDE SEQUENCE</scope>
    <source>
        <strain evidence="2">21MJYT02-11</strain>
    </source>
</reference>
<dbReference type="EMBL" id="JAMXHT010000005">
    <property type="protein sequence ID" value="MCO5399330.1"/>
    <property type="molecule type" value="Genomic_DNA"/>
</dbReference>
<sequence length="125" mass="13553">MAIAFFAENNPGTRSLPRSLATKAGDFVFVSGQIARNEDGSILMGGIEEQTRQTLKNVAHVLALAGCTLQDIVKVTVWLEDARDFEAFNRAYGAVFVDHKPARSTLQGTNVVGTKIEIEAVAYQP</sequence>
<evidence type="ECO:0000313" key="3">
    <source>
        <dbReference type="Proteomes" id="UP001162811"/>
    </source>
</evidence>
<dbReference type="Proteomes" id="UP001162811">
    <property type="component" value="Unassembled WGS sequence"/>
</dbReference>
<evidence type="ECO:0000313" key="2">
    <source>
        <dbReference type="EMBL" id="MCO5399330.1"/>
    </source>
</evidence>
<gene>
    <name evidence="2" type="ORF">NG900_14125</name>
</gene>
<accession>A0ABT1ALR6</accession>
<comment type="similarity">
    <text evidence="1">Belongs to the RutC family.</text>
</comment>
<dbReference type="PANTHER" id="PTHR11803:SF58">
    <property type="entry name" value="PROTEIN HMF1-RELATED"/>
    <property type="match status" value="1"/>
</dbReference>
<dbReference type="RefSeq" id="WP_252681377.1">
    <property type="nucleotide sequence ID" value="NZ_JAMXHT010000005.1"/>
</dbReference>
<name>A0ABT1ALR6_9RALS</name>
<dbReference type="PANTHER" id="PTHR11803">
    <property type="entry name" value="2-IMINOBUTANOATE/2-IMINOPROPANOATE DEAMINASE RIDA"/>
    <property type="match status" value="1"/>
</dbReference>
<dbReference type="InterPro" id="IPR006175">
    <property type="entry name" value="YjgF/YER057c/UK114"/>
</dbReference>
<dbReference type="CDD" id="cd00448">
    <property type="entry name" value="YjgF_YER057c_UK114_family"/>
    <property type="match status" value="1"/>
</dbReference>
<comment type="caution">
    <text evidence="2">The sequence shown here is derived from an EMBL/GenBank/DDBJ whole genome shotgun (WGS) entry which is preliminary data.</text>
</comment>
<dbReference type="Pfam" id="PF01042">
    <property type="entry name" value="Ribonuc_L-PSP"/>
    <property type="match status" value="1"/>
</dbReference>